<dbReference type="EMBL" id="QPJW01000002">
    <property type="protein sequence ID" value="RCX21370.1"/>
    <property type="molecule type" value="Genomic_DNA"/>
</dbReference>
<evidence type="ECO:0000313" key="2">
    <source>
        <dbReference type="Proteomes" id="UP000253090"/>
    </source>
</evidence>
<keyword evidence="2" id="KW-1185">Reference proteome</keyword>
<evidence type="ECO:0000313" key="1">
    <source>
        <dbReference type="EMBL" id="RCX21370.1"/>
    </source>
</evidence>
<protein>
    <submittedName>
        <fullName evidence="1">Uncharacterized protein</fullName>
    </submittedName>
</protein>
<proteinExistence type="predicted"/>
<dbReference type="AlphaFoldDB" id="A0A369BIG0"/>
<name>A0A369BIG0_9BACL</name>
<comment type="caution">
    <text evidence="1">The sequence shown here is derived from an EMBL/GenBank/DDBJ whole genome shotgun (WGS) entry which is preliminary data.</text>
</comment>
<reference evidence="1 2" key="1">
    <citation type="submission" date="2018-07" db="EMBL/GenBank/DDBJ databases">
        <title>Genomic Encyclopedia of Type Strains, Phase III (KMG-III): the genomes of soil and plant-associated and newly described type strains.</title>
        <authorList>
            <person name="Whitman W."/>
        </authorList>
    </citation>
    <scope>NUCLEOTIDE SEQUENCE [LARGE SCALE GENOMIC DNA]</scope>
    <source>
        <strain evidence="1 2">CECT 8333</strain>
    </source>
</reference>
<dbReference type="Proteomes" id="UP000253090">
    <property type="component" value="Unassembled WGS sequence"/>
</dbReference>
<gene>
    <name evidence="1" type="ORF">DFP94_102118</name>
</gene>
<accession>A0A369BIG0</accession>
<organism evidence="1 2">
    <name type="scientific">Fontibacillus phaseoli</name>
    <dbReference type="NCBI Taxonomy" id="1416533"/>
    <lineage>
        <taxon>Bacteria</taxon>
        <taxon>Bacillati</taxon>
        <taxon>Bacillota</taxon>
        <taxon>Bacilli</taxon>
        <taxon>Bacillales</taxon>
        <taxon>Paenibacillaceae</taxon>
        <taxon>Fontibacillus</taxon>
    </lineage>
</organism>
<sequence>MFILLKLALCQVVFFEQLTQVQLVGMTFYVFLPAGNDLLCR</sequence>